<name>A0A4U1FP28_MONMO</name>
<dbReference type="Proteomes" id="UP000308365">
    <property type="component" value="Unassembled WGS sequence"/>
</dbReference>
<gene>
    <name evidence="1" type="ORF">EI555_021439</name>
</gene>
<proteinExistence type="predicted"/>
<feature type="non-terminal residue" evidence="1">
    <location>
        <position position="1"/>
    </location>
</feature>
<organism evidence="1 2">
    <name type="scientific">Monodon monoceros</name>
    <name type="common">Narwhal</name>
    <name type="synonym">Ceratodon monodon</name>
    <dbReference type="NCBI Taxonomy" id="40151"/>
    <lineage>
        <taxon>Eukaryota</taxon>
        <taxon>Metazoa</taxon>
        <taxon>Chordata</taxon>
        <taxon>Craniata</taxon>
        <taxon>Vertebrata</taxon>
        <taxon>Euteleostomi</taxon>
        <taxon>Mammalia</taxon>
        <taxon>Eutheria</taxon>
        <taxon>Laurasiatheria</taxon>
        <taxon>Artiodactyla</taxon>
        <taxon>Whippomorpha</taxon>
        <taxon>Cetacea</taxon>
        <taxon>Odontoceti</taxon>
        <taxon>Monodontidae</taxon>
        <taxon>Monodon</taxon>
    </lineage>
</organism>
<sequence length="116" mass="12707">SGFGDLKGTWSRLLLCLSPAGTGGLASRGLLCPAVSLHWLSQATGKLVGVVEPPSNLTDMVQFQGTAPENRHLDTQGRQPELTRRLWIHADGGPILPFEAQYPILQYIHELTHWNP</sequence>
<reference evidence="2" key="1">
    <citation type="journal article" date="2019" name="IScience">
        <title>Narwhal Genome Reveals Long-Term Low Genetic Diversity despite Current Large Abundance Size.</title>
        <authorList>
            <person name="Westbury M.V."/>
            <person name="Petersen B."/>
            <person name="Garde E."/>
            <person name="Heide-Jorgensen M.P."/>
            <person name="Lorenzen E.D."/>
        </authorList>
    </citation>
    <scope>NUCLEOTIDE SEQUENCE [LARGE SCALE GENOMIC DNA]</scope>
</reference>
<accession>A0A4U1FP28</accession>
<comment type="caution">
    <text evidence="1">The sequence shown here is derived from an EMBL/GenBank/DDBJ whole genome shotgun (WGS) entry which is preliminary data.</text>
</comment>
<protein>
    <submittedName>
        <fullName evidence="1">Uncharacterized protein</fullName>
    </submittedName>
</protein>
<evidence type="ECO:0000313" key="2">
    <source>
        <dbReference type="Proteomes" id="UP000308365"/>
    </source>
</evidence>
<feature type="non-terminal residue" evidence="1">
    <location>
        <position position="116"/>
    </location>
</feature>
<evidence type="ECO:0000313" key="1">
    <source>
        <dbReference type="EMBL" id="TKC51902.1"/>
    </source>
</evidence>
<dbReference type="EMBL" id="RWIC01000043">
    <property type="protein sequence ID" value="TKC51902.1"/>
    <property type="molecule type" value="Genomic_DNA"/>
</dbReference>
<dbReference type="AlphaFoldDB" id="A0A4U1FP28"/>